<comment type="caution">
    <text evidence="3">The sequence shown here is derived from an EMBL/GenBank/DDBJ whole genome shotgun (WGS) entry which is preliminary data.</text>
</comment>
<name>A0AAN6GHR6_9BASI</name>
<protein>
    <recommendedName>
        <fullName evidence="2">DUF6589 domain-containing protein</fullName>
    </recommendedName>
</protein>
<evidence type="ECO:0000259" key="2">
    <source>
        <dbReference type="Pfam" id="PF20231"/>
    </source>
</evidence>
<feature type="region of interest" description="Disordered" evidence="1">
    <location>
        <begin position="14"/>
        <end position="36"/>
    </location>
</feature>
<feature type="compositionally biased region" description="Acidic residues" evidence="1">
    <location>
        <begin position="734"/>
        <end position="745"/>
    </location>
</feature>
<evidence type="ECO:0000313" key="3">
    <source>
        <dbReference type="EMBL" id="KAK0540028.1"/>
    </source>
</evidence>
<feature type="compositionally biased region" description="Basic and acidic residues" evidence="1">
    <location>
        <begin position="716"/>
        <end position="733"/>
    </location>
</feature>
<proteinExistence type="predicted"/>
<dbReference type="Pfam" id="PF20231">
    <property type="entry name" value="DUF6589"/>
    <property type="match status" value="2"/>
</dbReference>
<accession>A0AAN6GHR6</accession>
<gene>
    <name evidence="3" type="ORF">OC842_000695</name>
</gene>
<keyword evidence="4" id="KW-1185">Reference proteome</keyword>
<organism evidence="3 4">
    <name type="scientific">Tilletia horrida</name>
    <dbReference type="NCBI Taxonomy" id="155126"/>
    <lineage>
        <taxon>Eukaryota</taxon>
        <taxon>Fungi</taxon>
        <taxon>Dikarya</taxon>
        <taxon>Basidiomycota</taxon>
        <taxon>Ustilaginomycotina</taxon>
        <taxon>Exobasidiomycetes</taxon>
        <taxon>Tilletiales</taxon>
        <taxon>Tilletiaceae</taxon>
        <taxon>Tilletia</taxon>
    </lineage>
</organism>
<feature type="compositionally biased region" description="Low complexity" evidence="1">
    <location>
        <begin position="304"/>
        <end position="317"/>
    </location>
</feature>
<feature type="compositionally biased region" description="Polar residues" evidence="1">
    <location>
        <begin position="318"/>
        <end position="328"/>
    </location>
</feature>
<sequence length="770" mass="85386">MPRFTQLSRLLCGEDTPEDETQARDGQHSLAADPRKPGLIGDLEDEGDVQSAAVSTHRASSVLVSIAMRAHSQRMNRLQSIVGIFLLFQQAPASVHQMLQYLGMSISRHRAIQLLAAFNAKAIERARQQAADPTRVKVLIYDNVDIYLRVAQQSVTKSNVLLNLTMRTLFVLPEAFSQTTVTSTSLAPLRAPRTLTMDEIVNADSAAYFNRLCRVQVAEQLLLAVQRKSNAPAKQQTLQHIRHYLRALRDAHAMDCLPAEAAKTTPLPLLDVNEGTVEGVTEFLEDSAAVLGIVSREQEATNADAGAAASSATMNDAVSDTPSWTSACSEDEDDPVRLTNALGPDGVMLVVGDLKSHRLVGSAQANRASDKTREGKLEYFHSLSAPWHLLLNWVYAIFKVHFPTEELGQEVSLERYRDALQRSKTLLREADPSFTEAWALMEDVFAGRMQHAFQSELDAAMRRHDDVGANARLFMRDAALAFDFKDAVAFGDVGRLHSVSKHLVLGFAGAGRLQYAEALMDDIWSKKQLASATYRSLNAARLINRRGTVDGFIGADLYQEHLNREIQRINTAASREGLVDRLVDVFSGAAELARSARLGHPQMFQCSGASGERRKVRDLDQDLCCLLAEKDNLFAEQEQRKSGQPLTKPRKQRHHPPNVPPAEELTKTDVPSGSSRARDVLRRGHHYLASRLLERWAQRGDGEERQSAFVDDELMLHAHSNDSDDQGSEKSSEGEEVFDAPDDDLASAALDAIRMRDQDRRQMDIEMEDG</sequence>
<feature type="region of interest" description="Disordered" evidence="1">
    <location>
        <begin position="304"/>
        <end position="332"/>
    </location>
</feature>
<evidence type="ECO:0000256" key="1">
    <source>
        <dbReference type="SAM" id="MobiDB-lite"/>
    </source>
</evidence>
<evidence type="ECO:0000313" key="4">
    <source>
        <dbReference type="Proteomes" id="UP001176521"/>
    </source>
</evidence>
<dbReference type="InterPro" id="IPR046496">
    <property type="entry name" value="DUF6589"/>
</dbReference>
<dbReference type="Proteomes" id="UP001176521">
    <property type="component" value="Unassembled WGS sequence"/>
</dbReference>
<reference evidence="3" key="1">
    <citation type="journal article" date="2023" name="PhytoFront">
        <title>Draft Genome Resources of Seven Strains of Tilletia horrida, Causal Agent of Kernel Smut of Rice.</title>
        <authorList>
            <person name="Khanal S."/>
            <person name="Antony Babu S."/>
            <person name="Zhou X.G."/>
        </authorList>
    </citation>
    <scope>NUCLEOTIDE SEQUENCE</scope>
    <source>
        <strain evidence="3">TX3</strain>
    </source>
</reference>
<dbReference type="EMBL" id="JAPDMQ010000020">
    <property type="protein sequence ID" value="KAK0540028.1"/>
    <property type="molecule type" value="Genomic_DNA"/>
</dbReference>
<feature type="region of interest" description="Disordered" evidence="1">
    <location>
        <begin position="636"/>
        <end position="679"/>
    </location>
</feature>
<dbReference type="AlphaFoldDB" id="A0AAN6GHR6"/>
<feature type="domain" description="DUF6589" evidence="2">
    <location>
        <begin position="238"/>
        <end position="457"/>
    </location>
</feature>
<feature type="domain" description="DUF6589" evidence="2">
    <location>
        <begin position="461"/>
        <end position="592"/>
    </location>
</feature>
<feature type="region of interest" description="Disordered" evidence="1">
    <location>
        <begin position="716"/>
        <end position="745"/>
    </location>
</feature>